<reference evidence="8 9" key="2">
    <citation type="journal article" date="2016" name="Environ. Microbiol. Rep.">
        <title>Metagenomic evidence for the presence of phototrophic Gemmatimonadetes bacteria in diverse environments.</title>
        <authorList>
            <person name="Zeng Y."/>
            <person name="Baumbach J."/>
            <person name="Barbosa E.G."/>
            <person name="Azevedo V."/>
            <person name="Zhang C."/>
            <person name="Koblizek M."/>
        </authorList>
    </citation>
    <scope>NUCLEOTIDE SEQUENCE [LARGE SCALE GENOMIC DNA]</scope>
    <source>
        <strain evidence="8 9">AP64</strain>
    </source>
</reference>
<dbReference type="SUPFAM" id="SSF52172">
    <property type="entry name" value="CheY-like"/>
    <property type="match status" value="1"/>
</dbReference>
<evidence type="ECO:0008006" key="10">
    <source>
        <dbReference type="Google" id="ProtNLM"/>
    </source>
</evidence>
<feature type="domain" description="Sigma-54 factor interaction" evidence="6">
    <location>
        <begin position="146"/>
        <end position="379"/>
    </location>
</feature>
<dbReference type="Pfam" id="PF00072">
    <property type="entry name" value="Response_reg"/>
    <property type="match status" value="1"/>
</dbReference>
<dbReference type="STRING" id="1379270.GEMMAAP_03590"/>
<dbReference type="Gene3D" id="1.10.10.60">
    <property type="entry name" value="Homeodomain-like"/>
    <property type="match status" value="1"/>
</dbReference>
<gene>
    <name evidence="8" type="ORF">GEMMAAP_03590</name>
</gene>
<dbReference type="GO" id="GO:0006355">
    <property type="term" value="P:regulation of DNA-templated transcription"/>
    <property type="evidence" value="ECO:0007669"/>
    <property type="project" value="InterPro"/>
</dbReference>
<evidence type="ECO:0000259" key="6">
    <source>
        <dbReference type="PROSITE" id="PS50045"/>
    </source>
</evidence>
<dbReference type="InterPro" id="IPR025662">
    <property type="entry name" value="Sigma_54_int_dom_ATP-bd_1"/>
</dbReference>
<dbReference type="InterPro" id="IPR002197">
    <property type="entry name" value="HTH_Fis"/>
</dbReference>
<name>A0A143BND1_9BACT</name>
<dbReference type="InterPro" id="IPR011006">
    <property type="entry name" value="CheY-like_superfamily"/>
</dbReference>
<evidence type="ECO:0000256" key="2">
    <source>
        <dbReference type="ARBA" id="ARBA00022840"/>
    </source>
</evidence>
<dbReference type="Proteomes" id="UP000076404">
    <property type="component" value="Chromosome"/>
</dbReference>
<keyword evidence="9" id="KW-1185">Reference proteome</keyword>
<evidence type="ECO:0000256" key="1">
    <source>
        <dbReference type="ARBA" id="ARBA00022741"/>
    </source>
</evidence>
<keyword evidence="5" id="KW-0597">Phosphoprotein</keyword>
<dbReference type="SMART" id="SM00382">
    <property type="entry name" value="AAA"/>
    <property type="match status" value="1"/>
</dbReference>
<dbReference type="PANTHER" id="PTHR32071">
    <property type="entry name" value="TRANSCRIPTIONAL REGULATORY PROTEIN"/>
    <property type="match status" value="1"/>
</dbReference>
<protein>
    <recommendedName>
        <fullName evidence="10">Fis family transcriptional regulator</fullName>
    </recommendedName>
</protein>
<keyword evidence="1" id="KW-0547">Nucleotide-binding</keyword>
<dbReference type="GO" id="GO:0000160">
    <property type="term" value="P:phosphorelay signal transduction system"/>
    <property type="evidence" value="ECO:0007669"/>
    <property type="project" value="InterPro"/>
</dbReference>
<dbReference type="InterPro" id="IPR009057">
    <property type="entry name" value="Homeodomain-like_sf"/>
</dbReference>
<organism evidence="8 9">
    <name type="scientific">Gemmatimonas phototrophica</name>
    <dbReference type="NCBI Taxonomy" id="1379270"/>
    <lineage>
        <taxon>Bacteria</taxon>
        <taxon>Pseudomonadati</taxon>
        <taxon>Gemmatimonadota</taxon>
        <taxon>Gemmatimonadia</taxon>
        <taxon>Gemmatimonadales</taxon>
        <taxon>Gemmatimonadaceae</taxon>
        <taxon>Gemmatimonas</taxon>
    </lineage>
</organism>
<dbReference type="PROSITE" id="PS50045">
    <property type="entry name" value="SIGMA54_INTERACT_4"/>
    <property type="match status" value="1"/>
</dbReference>
<dbReference type="InterPro" id="IPR003593">
    <property type="entry name" value="AAA+_ATPase"/>
</dbReference>
<feature type="domain" description="Response regulatory" evidence="7">
    <location>
        <begin position="2"/>
        <end position="116"/>
    </location>
</feature>
<dbReference type="Pfam" id="PF25601">
    <property type="entry name" value="AAA_lid_14"/>
    <property type="match status" value="1"/>
</dbReference>
<evidence type="ECO:0000313" key="9">
    <source>
        <dbReference type="Proteomes" id="UP000076404"/>
    </source>
</evidence>
<dbReference type="KEGG" id="gph:GEMMAAP_03590"/>
<dbReference type="CDD" id="cd00156">
    <property type="entry name" value="REC"/>
    <property type="match status" value="1"/>
</dbReference>
<dbReference type="Gene3D" id="3.40.50.2300">
    <property type="match status" value="1"/>
</dbReference>
<dbReference type="PROSITE" id="PS00676">
    <property type="entry name" value="SIGMA54_INTERACT_2"/>
    <property type="match status" value="1"/>
</dbReference>
<dbReference type="Pfam" id="PF02954">
    <property type="entry name" value="HTH_8"/>
    <property type="match status" value="1"/>
</dbReference>
<dbReference type="PRINTS" id="PR01590">
    <property type="entry name" value="HTHFIS"/>
</dbReference>
<dbReference type="SUPFAM" id="SSF46689">
    <property type="entry name" value="Homeodomain-like"/>
    <property type="match status" value="1"/>
</dbReference>
<dbReference type="eggNOG" id="COG2204">
    <property type="taxonomic scope" value="Bacteria"/>
</dbReference>
<dbReference type="Gene3D" id="1.10.8.60">
    <property type="match status" value="1"/>
</dbReference>
<dbReference type="FunFam" id="3.40.50.300:FF:000006">
    <property type="entry name" value="DNA-binding transcriptional regulator NtrC"/>
    <property type="match status" value="1"/>
</dbReference>
<dbReference type="CDD" id="cd00009">
    <property type="entry name" value="AAA"/>
    <property type="match status" value="1"/>
</dbReference>
<reference evidence="8 9" key="1">
    <citation type="journal article" date="2014" name="Proc. Natl. Acad. Sci. U.S.A.">
        <title>Functional type 2 photosynthetic reaction centers found in the rare bacterial phylum Gemmatimonadetes.</title>
        <authorList>
            <person name="Zeng Y."/>
            <person name="Feng F."/>
            <person name="Medova H."/>
            <person name="Dean J."/>
            <person name="Koblizek M."/>
        </authorList>
    </citation>
    <scope>NUCLEOTIDE SEQUENCE [LARGE SCALE GENOMIC DNA]</scope>
    <source>
        <strain evidence="8 9">AP64</strain>
    </source>
</reference>
<evidence type="ECO:0000256" key="3">
    <source>
        <dbReference type="ARBA" id="ARBA00023015"/>
    </source>
</evidence>
<dbReference type="PROSITE" id="PS00675">
    <property type="entry name" value="SIGMA54_INTERACT_1"/>
    <property type="match status" value="1"/>
</dbReference>
<keyword evidence="3" id="KW-0805">Transcription regulation</keyword>
<keyword evidence="2" id="KW-0067">ATP-binding</keyword>
<sequence>MRILVVDDDRTLREGCVSVLQMDGHNVTSTGRGEEALEMVRRRKFDLVLVDLFMNSISGMEVLKAAVEAHKDVIVVIMTGNPSVQSSIDALRAGAWDYLPKPFSASHLQVLVGRAAHAAAATRESREVIKPANLVTQSGSGEPMALLGVSPSFRKAVELAQKVAATDASVMISGESGTGKEMIAQFIHKHSRRTQRKLVPVNCAALPDNLLESEMFGYRKGAFTGADRDKAGLLEVANGGTLFLDELTEMTMPLQAKLLRVLQDGVVRRLGSETQDAVVDVRFISATNRDPQEAVQQGLLREDLFYRLRVVPIKLPPLRKRLEDIPLLAEFFLKRSWERHRASGAPAPSFEPETIAFLQSRPWRGNVRELQNIIEHLAVIADGGRSITPDDIPVYDDAPASAASDTGLPAGIMNEAFHLAKDNLIAHFEKEYLARLTTRAGGNMSKAARLAGIDRTTLYRLMEKHGFKRDVLSGASE</sequence>
<evidence type="ECO:0000259" key="7">
    <source>
        <dbReference type="PROSITE" id="PS50110"/>
    </source>
</evidence>
<dbReference type="GO" id="GO:0005524">
    <property type="term" value="F:ATP binding"/>
    <property type="evidence" value="ECO:0007669"/>
    <property type="project" value="UniProtKB-KW"/>
</dbReference>
<evidence type="ECO:0000256" key="5">
    <source>
        <dbReference type="PROSITE-ProRule" id="PRU00169"/>
    </source>
</evidence>
<evidence type="ECO:0000313" key="8">
    <source>
        <dbReference type="EMBL" id="AMW06528.1"/>
    </source>
</evidence>
<dbReference type="InterPro" id="IPR027417">
    <property type="entry name" value="P-loop_NTPase"/>
</dbReference>
<accession>A0A143BND1</accession>
<dbReference type="SUPFAM" id="SSF52540">
    <property type="entry name" value="P-loop containing nucleoside triphosphate hydrolases"/>
    <property type="match status" value="1"/>
</dbReference>
<dbReference type="Pfam" id="PF00158">
    <property type="entry name" value="Sigma54_activat"/>
    <property type="match status" value="1"/>
</dbReference>
<dbReference type="InterPro" id="IPR002078">
    <property type="entry name" value="Sigma_54_int"/>
</dbReference>
<dbReference type="GO" id="GO:0043565">
    <property type="term" value="F:sequence-specific DNA binding"/>
    <property type="evidence" value="ECO:0007669"/>
    <property type="project" value="InterPro"/>
</dbReference>
<dbReference type="SMART" id="SM00448">
    <property type="entry name" value="REC"/>
    <property type="match status" value="1"/>
</dbReference>
<dbReference type="InterPro" id="IPR025943">
    <property type="entry name" value="Sigma_54_int_dom_ATP-bd_2"/>
</dbReference>
<dbReference type="InterPro" id="IPR058031">
    <property type="entry name" value="AAA_lid_NorR"/>
</dbReference>
<dbReference type="PANTHER" id="PTHR32071:SF113">
    <property type="entry name" value="ALGINATE BIOSYNTHESIS TRANSCRIPTIONAL REGULATORY PROTEIN ALGB"/>
    <property type="match status" value="1"/>
</dbReference>
<evidence type="ECO:0000256" key="4">
    <source>
        <dbReference type="ARBA" id="ARBA00023163"/>
    </source>
</evidence>
<feature type="modified residue" description="4-aspartylphosphate" evidence="5">
    <location>
        <position position="51"/>
    </location>
</feature>
<proteinExistence type="predicted"/>
<dbReference type="PROSITE" id="PS50110">
    <property type="entry name" value="RESPONSE_REGULATORY"/>
    <property type="match status" value="1"/>
</dbReference>
<dbReference type="AlphaFoldDB" id="A0A143BND1"/>
<dbReference type="InterPro" id="IPR001789">
    <property type="entry name" value="Sig_transdc_resp-reg_receiver"/>
</dbReference>
<keyword evidence="4" id="KW-0804">Transcription</keyword>
<dbReference type="EMBL" id="CP011454">
    <property type="protein sequence ID" value="AMW06528.1"/>
    <property type="molecule type" value="Genomic_DNA"/>
</dbReference>
<dbReference type="Gene3D" id="3.40.50.300">
    <property type="entry name" value="P-loop containing nucleotide triphosphate hydrolases"/>
    <property type="match status" value="1"/>
</dbReference>